<dbReference type="Gene3D" id="1.10.150.240">
    <property type="entry name" value="Putative phosphatase, domain 2"/>
    <property type="match status" value="1"/>
</dbReference>
<comment type="caution">
    <text evidence="1">The sequence shown here is derived from an EMBL/GenBank/DDBJ whole genome shotgun (WGS) entry which is preliminary data.</text>
</comment>
<dbReference type="InterPro" id="IPR006439">
    <property type="entry name" value="HAD-SF_hydro_IA"/>
</dbReference>
<dbReference type="AlphaFoldDB" id="A0A1Q9B0V4"/>
<gene>
    <name evidence="1" type="ORF">BJF93_08445</name>
</gene>
<dbReference type="InterPro" id="IPR051806">
    <property type="entry name" value="HAD-like_SPP"/>
</dbReference>
<dbReference type="NCBIfam" id="TIGR01509">
    <property type="entry name" value="HAD-SF-IA-v3"/>
    <property type="match status" value="1"/>
</dbReference>
<dbReference type="RefSeq" id="WP_075626289.1">
    <property type="nucleotide sequence ID" value="NZ_FOAM01000005.1"/>
</dbReference>
<protein>
    <submittedName>
        <fullName evidence="1">HAD family hydrolase</fullName>
    </submittedName>
</protein>
<dbReference type="PANTHER" id="PTHR43481:SF4">
    <property type="entry name" value="GLYCEROL-1-PHOSPHATE PHOSPHOHYDROLASE 1-RELATED"/>
    <property type="match status" value="1"/>
</dbReference>
<sequence length="224" mass="23990">MPARFQAIAWDIDGTLVDSEPLHHRALVEASLSFGTDLRDLPDMAFRGIHMGDVWHLLRNRLPAALDEATWADAINRHYVAGRHGLSPLPGAVDTIRALHLQGLRQVCVSNSCRLVVDANLDALGIADCIVFSISLDDVIEGKPSPLPYSMAATRLGLVPSSIVAVEDSATGIRSAKAAGLHAVFLRTAENDGQLRDIDPDRSVDRLADILPLVGAVAAQVTQA</sequence>
<dbReference type="GO" id="GO:0050308">
    <property type="term" value="F:sugar-phosphatase activity"/>
    <property type="evidence" value="ECO:0007669"/>
    <property type="project" value="TreeGrafter"/>
</dbReference>
<keyword evidence="2" id="KW-1185">Reference proteome</keyword>
<dbReference type="Pfam" id="PF00702">
    <property type="entry name" value="Hydrolase"/>
    <property type="match status" value="1"/>
</dbReference>
<proteinExistence type="predicted"/>
<reference evidence="1 2" key="1">
    <citation type="submission" date="2016-09" db="EMBL/GenBank/DDBJ databases">
        <title>Rhizobium sp. nov., a novel species isolated from the rice rhizosphere.</title>
        <authorList>
            <person name="Zhao J."/>
            <person name="Zhang X."/>
        </authorList>
    </citation>
    <scope>NUCLEOTIDE SEQUENCE [LARGE SCALE GENOMIC DNA]</scope>
    <source>
        <strain evidence="1 2">1.7048</strain>
    </source>
</reference>
<dbReference type="InterPro" id="IPR036412">
    <property type="entry name" value="HAD-like_sf"/>
</dbReference>
<dbReference type="Proteomes" id="UP000186364">
    <property type="component" value="Unassembled WGS sequence"/>
</dbReference>
<dbReference type="Gene3D" id="3.40.50.1000">
    <property type="entry name" value="HAD superfamily/HAD-like"/>
    <property type="match status" value="1"/>
</dbReference>
<dbReference type="EMBL" id="MKIP01000031">
    <property type="protein sequence ID" value="OLP61626.1"/>
    <property type="molecule type" value="Genomic_DNA"/>
</dbReference>
<dbReference type="CDD" id="cd07505">
    <property type="entry name" value="HAD_BPGM-like"/>
    <property type="match status" value="1"/>
</dbReference>
<dbReference type="InterPro" id="IPR023198">
    <property type="entry name" value="PGP-like_dom2"/>
</dbReference>
<organism evidence="1 2">
    <name type="scientific">Xaviernesmea oryzae</name>
    <dbReference type="NCBI Taxonomy" id="464029"/>
    <lineage>
        <taxon>Bacteria</taxon>
        <taxon>Pseudomonadati</taxon>
        <taxon>Pseudomonadota</taxon>
        <taxon>Alphaproteobacteria</taxon>
        <taxon>Hyphomicrobiales</taxon>
        <taxon>Rhizobiaceae</taxon>
        <taxon>Rhizobium/Agrobacterium group</taxon>
        <taxon>Xaviernesmea</taxon>
    </lineage>
</organism>
<dbReference type="SFLD" id="SFLDS00003">
    <property type="entry name" value="Haloacid_Dehalogenase"/>
    <property type="match status" value="1"/>
</dbReference>
<dbReference type="InterPro" id="IPR023214">
    <property type="entry name" value="HAD_sf"/>
</dbReference>
<name>A0A1Q9B0V4_9HYPH</name>
<evidence type="ECO:0000313" key="1">
    <source>
        <dbReference type="EMBL" id="OLP61626.1"/>
    </source>
</evidence>
<dbReference type="PANTHER" id="PTHR43481">
    <property type="entry name" value="FRUCTOSE-1-PHOSPHATE PHOSPHATASE"/>
    <property type="match status" value="1"/>
</dbReference>
<dbReference type="PRINTS" id="PR00413">
    <property type="entry name" value="HADHALOGNASE"/>
</dbReference>
<keyword evidence="1" id="KW-0378">Hydrolase</keyword>
<evidence type="ECO:0000313" key="2">
    <source>
        <dbReference type="Proteomes" id="UP000186364"/>
    </source>
</evidence>
<dbReference type="SUPFAM" id="SSF56784">
    <property type="entry name" value="HAD-like"/>
    <property type="match status" value="1"/>
</dbReference>
<accession>A0A1Q9B0V4</accession>
<dbReference type="SFLD" id="SFLDG01129">
    <property type="entry name" value="C1.5:_HAD__Beta-PGM__Phosphata"/>
    <property type="match status" value="1"/>
</dbReference>